<organism evidence="1 2">
    <name type="scientific">Chitinophaga agrisoli</name>
    <dbReference type="NCBI Taxonomy" id="2607653"/>
    <lineage>
        <taxon>Bacteria</taxon>
        <taxon>Pseudomonadati</taxon>
        <taxon>Bacteroidota</taxon>
        <taxon>Chitinophagia</taxon>
        <taxon>Chitinophagales</taxon>
        <taxon>Chitinophagaceae</taxon>
        <taxon>Chitinophaga</taxon>
    </lineage>
</organism>
<reference evidence="1 2" key="1">
    <citation type="submission" date="2019-09" db="EMBL/GenBank/DDBJ databases">
        <title>Chitinophaga ginsengihumi sp. nov., isolated from soil of ginseng rhizosphere.</title>
        <authorList>
            <person name="Lee J."/>
        </authorList>
    </citation>
    <scope>NUCLEOTIDE SEQUENCE [LARGE SCALE GENOMIC DNA]</scope>
    <source>
        <strain evidence="1 2">BN140078</strain>
    </source>
</reference>
<dbReference type="Proteomes" id="UP000324611">
    <property type="component" value="Unassembled WGS sequence"/>
</dbReference>
<accession>A0A5B2W555</accession>
<evidence type="ECO:0000313" key="1">
    <source>
        <dbReference type="EMBL" id="KAA2245507.1"/>
    </source>
</evidence>
<dbReference type="EMBL" id="VUOC01000001">
    <property type="protein sequence ID" value="KAA2245507.1"/>
    <property type="molecule type" value="Genomic_DNA"/>
</dbReference>
<comment type="caution">
    <text evidence="1">The sequence shown here is derived from an EMBL/GenBank/DDBJ whole genome shotgun (WGS) entry which is preliminary data.</text>
</comment>
<dbReference type="AlphaFoldDB" id="A0A5B2W555"/>
<evidence type="ECO:0008006" key="3">
    <source>
        <dbReference type="Google" id="ProtNLM"/>
    </source>
</evidence>
<evidence type="ECO:0000313" key="2">
    <source>
        <dbReference type="Proteomes" id="UP000324611"/>
    </source>
</evidence>
<protein>
    <recommendedName>
        <fullName evidence="3">Gp37 protein</fullName>
    </recommendedName>
</protein>
<reference evidence="1 2" key="2">
    <citation type="submission" date="2019-09" db="EMBL/GenBank/DDBJ databases">
        <authorList>
            <person name="Jin C."/>
        </authorList>
    </citation>
    <scope>NUCLEOTIDE SEQUENCE [LARGE SCALE GENOMIC DNA]</scope>
    <source>
        <strain evidence="1 2">BN140078</strain>
    </source>
</reference>
<sequence length="172" mass="19825">MPEDLLLSPEESLYQQIIQRVTEKVPEVRYIDLDLGQLENYELRPPVSWPCLLIDLDESRYSDTGNKLYQVVELAITFRIGLVKYTDSNNLTPTNIRPNALKYFRLENKLFMALHGWEPEGFGPLTRFGAGTEKRDDDIRVRVVRYQLCYTDMTAAPQSTKVARPTPTINKG</sequence>
<keyword evidence="2" id="KW-1185">Reference proteome</keyword>
<gene>
    <name evidence="1" type="ORF">F0L74_05990</name>
</gene>
<proteinExistence type="predicted"/>
<name>A0A5B2W555_9BACT</name>
<dbReference type="RefSeq" id="WP_149836897.1">
    <property type="nucleotide sequence ID" value="NZ_VUOC01000001.1"/>
</dbReference>